<organism evidence="2 3">
    <name type="scientific">Plasmodium malariae</name>
    <dbReference type="NCBI Taxonomy" id="5858"/>
    <lineage>
        <taxon>Eukaryota</taxon>
        <taxon>Sar</taxon>
        <taxon>Alveolata</taxon>
        <taxon>Apicomplexa</taxon>
        <taxon>Aconoidasida</taxon>
        <taxon>Haemosporida</taxon>
        <taxon>Plasmodiidae</taxon>
        <taxon>Plasmodium</taxon>
        <taxon>Plasmodium (Plasmodium)</taxon>
    </lineage>
</organism>
<name>A0A1D3JHS8_PLAMA</name>
<evidence type="ECO:0000313" key="3">
    <source>
        <dbReference type="Proteomes" id="UP000219813"/>
    </source>
</evidence>
<dbReference type="InterPro" id="IPR022139">
    <property type="entry name" value="Fam-L/Fam-M-like_plasmodium"/>
</dbReference>
<dbReference type="RefSeq" id="XP_028859216.1">
    <property type="nucleotide sequence ID" value="XM_029006088.1"/>
</dbReference>
<feature type="transmembrane region" description="Helical" evidence="1">
    <location>
        <begin position="162"/>
        <end position="183"/>
    </location>
</feature>
<sequence length="240" mass="28922">MRKKFMLYFFFKIATFIFLRWICPFNSERSIFCNYLYEKNIIDEKLYRRTYRLLTKNKKEKCLNIVWEKEVIQYNGKYEKNHIYNNECVSKVKHKMRNKCTSNNLGSYKQAGKCKSFIYNGENTSYGKRMLDKIYYKNVLRYSTNSDFTFLRNSIQRKVFEYISLFIFHLVVGVAGAIFYFFLRNYSGGITSSSLFKLLSPICILWIIVLVGLFYIFRKTVKYGKLLHLKRDFNYTKHAT</sequence>
<evidence type="ECO:0008006" key="4">
    <source>
        <dbReference type="Google" id="ProtNLM"/>
    </source>
</evidence>
<accession>A0A1D3JHS8</accession>
<feature type="transmembrane region" description="Helical" evidence="1">
    <location>
        <begin position="6"/>
        <end position="23"/>
    </location>
</feature>
<dbReference type="Proteomes" id="UP000219813">
    <property type="component" value="Unassembled WGS sequence"/>
</dbReference>
<evidence type="ECO:0000313" key="2">
    <source>
        <dbReference type="EMBL" id="SBT85955.1"/>
    </source>
</evidence>
<dbReference type="Pfam" id="PF12420">
    <property type="entry name" value="DUF3671"/>
    <property type="match status" value="1"/>
</dbReference>
<dbReference type="GeneID" id="39866180"/>
<reference evidence="2 3" key="1">
    <citation type="submission" date="2016-06" db="EMBL/GenBank/DDBJ databases">
        <authorList>
            <consortium name="Pathogen Informatics"/>
        </authorList>
    </citation>
    <scope>NUCLEOTIDE SEQUENCE [LARGE SCALE GENOMIC DNA]</scope>
</reference>
<dbReference type="KEGG" id="pmal:PMUG01_00071400"/>
<protein>
    <recommendedName>
        <fullName evidence="4">Fam-m protein</fullName>
    </recommendedName>
</protein>
<gene>
    <name evidence="2" type="primary">PmUG01_00071400</name>
    <name evidence="2" type="ORF">PMUG01_00071400</name>
</gene>
<dbReference type="OrthoDB" id="388916at2759"/>
<dbReference type="VEuPathDB" id="PlasmoDB:PmUG01_00071400"/>
<feature type="transmembrane region" description="Helical" evidence="1">
    <location>
        <begin position="195"/>
        <end position="217"/>
    </location>
</feature>
<proteinExistence type="predicted"/>
<keyword evidence="1" id="KW-1133">Transmembrane helix</keyword>
<dbReference type="EMBL" id="FLRL01000036">
    <property type="protein sequence ID" value="SBT85955.1"/>
    <property type="molecule type" value="Genomic_DNA"/>
</dbReference>
<evidence type="ECO:0000256" key="1">
    <source>
        <dbReference type="SAM" id="Phobius"/>
    </source>
</evidence>
<dbReference type="AlphaFoldDB" id="A0A1D3JHS8"/>
<keyword evidence="3" id="KW-1185">Reference proteome</keyword>
<keyword evidence="1" id="KW-0812">Transmembrane</keyword>
<keyword evidence="1" id="KW-0472">Membrane</keyword>